<keyword evidence="2" id="KW-1185">Reference proteome</keyword>
<dbReference type="Proteomes" id="UP000011885">
    <property type="component" value="Unassembled WGS sequence"/>
</dbReference>
<dbReference type="PATRIC" id="fig|1263870.3.peg.3112"/>
<dbReference type="AlphaFoldDB" id="M5U2I1"/>
<gene>
    <name evidence="1" type="ORF">RSSM_02930</name>
</gene>
<evidence type="ECO:0000313" key="2">
    <source>
        <dbReference type="Proteomes" id="UP000011885"/>
    </source>
</evidence>
<comment type="caution">
    <text evidence="1">The sequence shown here is derived from an EMBL/GenBank/DDBJ whole genome shotgun (WGS) entry which is preliminary data.</text>
</comment>
<sequence>MSYVCVEGFLSPLRWRGDIRITPFSLANLDETKTDDRIDDRYP</sequence>
<accession>M5U2I1</accession>
<protein>
    <submittedName>
        <fullName evidence="1">Uncharacterized protein</fullName>
    </submittedName>
</protein>
<organism evidence="1 2">
    <name type="scientific">Rhodopirellula sallentina SM41</name>
    <dbReference type="NCBI Taxonomy" id="1263870"/>
    <lineage>
        <taxon>Bacteria</taxon>
        <taxon>Pseudomonadati</taxon>
        <taxon>Planctomycetota</taxon>
        <taxon>Planctomycetia</taxon>
        <taxon>Pirellulales</taxon>
        <taxon>Pirellulaceae</taxon>
        <taxon>Rhodopirellula</taxon>
    </lineage>
</organism>
<proteinExistence type="predicted"/>
<evidence type="ECO:0000313" key="1">
    <source>
        <dbReference type="EMBL" id="EMI55645.1"/>
    </source>
</evidence>
<dbReference type="EMBL" id="ANOH01000206">
    <property type="protein sequence ID" value="EMI55645.1"/>
    <property type="molecule type" value="Genomic_DNA"/>
</dbReference>
<name>M5U2I1_9BACT</name>
<reference evidence="1 2" key="1">
    <citation type="journal article" date="2013" name="Mar. Genomics">
        <title>Expression of sulfatases in Rhodopirellula baltica and the diversity of sulfatases in the genus Rhodopirellula.</title>
        <authorList>
            <person name="Wegner C.E."/>
            <person name="Richter-Heitmann T."/>
            <person name="Klindworth A."/>
            <person name="Klockow C."/>
            <person name="Richter M."/>
            <person name="Achstetter T."/>
            <person name="Glockner F.O."/>
            <person name="Harder J."/>
        </authorList>
    </citation>
    <scope>NUCLEOTIDE SEQUENCE [LARGE SCALE GENOMIC DNA]</scope>
    <source>
        <strain evidence="1 2">SM41</strain>
    </source>
</reference>